<evidence type="ECO:0000313" key="3">
    <source>
        <dbReference type="Proteomes" id="UP000612956"/>
    </source>
</evidence>
<feature type="compositionally biased region" description="Polar residues" evidence="1">
    <location>
        <begin position="69"/>
        <end position="82"/>
    </location>
</feature>
<protein>
    <recommendedName>
        <fullName evidence="4">Sensor domain-containing protein</fullName>
    </recommendedName>
</protein>
<evidence type="ECO:0000313" key="2">
    <source>
        <dbReference type="EMBL" id="GGK65744.1"/>
    </source>
</evidence>
<keyword evidence="3" id="KW-1185">Reference proteome</keyword>
<dbReference type="AlphaFoldDB" id="A0A917QS46"/>
<sequence length="233" mass="23656">MRGVLRVGVAASTCVLAVACGSNDEPSFGATVSAAKGTGAVLDSTQLTARMLGGSDLPGDFTAMPPRSTDASTSPVPESALTNPADCARLLTTIAKQWPGASGTASVQFAGPSYATIDVDMASYQDAALTPAFDALQAQPRRCGKYSSEDAGVAVDYRTEPLTLPTLPTLPTLGDASTAFVVTAKSDDMTLTSSAALAQVGNTLVQVVVTAPESIDPGVLSDVMGAQVRKLRG</sequence>
<reference evidence="2" key="1">
    <citation type="journal article" date="2014" name="Int. J. Syst. Evol. Microbiol.">
        <title>Complete genome sequence of Corynebacterium casei LMG S-19264T (=DSM 44701T), isolated from a smear-ripened cheese.</title>
        <authorList>
            <consortium name="US DOE Joint Genome Institute (JGI-PGF)"/>
            <person name="Walter F."/>
            <person name="Albersmeier A."/>
            <person name="Kalinowski J."/>
            <person name="Ruckert C."/>
        </authorList>
    </citation>
    <scope>NUCLEOTIDE SEQUENCE</scope>
    <source>
        <strain evidence="2">CGMCC 4.7278</strain>
    </source>
</reference>
<gene>
    <name evidence="2" type="ORF">GCM10011591_42460</name>
</gene>
<dbReference type="Proteomes" id="UP000612956">
    <property type="component" value="Unassembled WGS sequence"/>
</dbReference>
<dbReference type="EMBL" id="BMMW01000005">
    <property type="protein sequence ID" value="GGK65744.1"/>
    <property type="molecule type" value="Genomic_DNA"/>
</dbReference>
<feature type="region of interest" description="Disordered" evidence="1">
    <location>
        <begin position="56"/>
        <end position="82"/>
    </location>
</feature>
<dbReference type="RefSeq" id="WP_188830820.1">
    <property type="nucleotide sequence ID" value="NZ_BMMW01000005.1"/>
</dbReference>
<evidence type="ECO:0000256" key="1">
    <source>
        <dbReference type="SAM" id="MobiDB-lite"/>
    </source>
</evidence>
<accession>A0A917QS46</accession>
<dbReference type="PROSITE" id="PS51257">
    <property type="entry name" value="PROKAR_LIPOPROTEIN"/>
    <property type="match status" value="1"/>
</dbReference>
<name>A0A917QS46_9NOCA</name>
<evidence type="ECO:0008006" key="4">
    <source>
        <dbReference type="Google" id="ProtNLM"/>
    </source>
</evidence>
<organism evidence="2 3">
    <name type="scientific">Nocardia camponoti</name>
    <dbReference type="NCBI Taxonomy" id="1616106"/>
    <lineage>
        <taxon>Bacteria</taxon>
        <taxon>Bacillati</taxon>
        <taxon>Actinomycetota</taxon>
        <taxon>Actinomycetes</taxon>
        <taxon>Mycobacteriales</taxon>
        <taxon>Nocardiaceae</taxon>
        <taxon>Nocardia</taxon>
    </lineage>
</organism>
<comment type="caution">
    <text evidence="2">The sequence shown here is derived from an EMBL/GenBank/DDBJ whole genome shotgun (WGS) entry which is preliminary data.</text>
</comment>
<proteinExistence type="predicted"/>
<reference evidence="2" key="2">
    <citation type="submission" date="2020-09" db="EMBL/GenBank/DDBJ databases">
        <authorList>
            <person name="Sun Q."/>
            <person name="Zhou Y."/>
        </authorList>
    </citation>
    <scope>NUCLEOTIDE SEQUENCE</scope>
    <source>
        <strain evidence="2">CGMCC 4.7278</strain>
    </source>
</reference>